<dbReference type="Proteomes" id="UP000248745">
    <property type="component" value="Unassembled WGS sequence"/>
</dbReference>
<gene>
    <name evidence="2" type="ORF">DN068_12920</name>
</gene>
<name>A0A2W2ABG0_9BACT</name>
<evidence type="ECO:0000313" key="2">
    <source>
        <dbReference type="EMBL" id="PZF72755.1"/>
    </source>
</evidence>
<dbReference type="EMBL" id="QKTW01000017">
    <property type="protein sequence ID" value="PZF72755.1"/>
    <property type="molecule type" value="Genomic_DNA"/>
</dbReference>
<dbReference type="Pfam" id="PF13584">
    <property type="entry name" value="BatD"/>
    <property type="match status" value="1"/>
</dbReference>
<dbReference type="RefSeq" id="WP_110999347.1">
    <property type="nucleotide sequence ID" value="NZ_QKTW01000017.1"/>
</dbReference>
<protein>
    <submittedName>
        <fullName evidence="2">Uncharacterized protein</fullName>
    </submittedName>
</protein>
<evidence type="ECO:0000313" key="3">
    <source>
        <dbReference type="Proteomes" id="UP000248745"/>
    </source>
</evidence>
<keyword evidence="1" id="KW-0732">Signal</keyword>
<reference evidence="2 3" key="1">
    <citation type="submission" date="2018-06" db="EMBL/GenBank/DDBJ databases">
        <title>Mucibacter soli gen. nov., sp. nov., a new member of the family Chitinophagaceae producing mucin.</title>
        <authorList>
            <person name="Kim M.-K."/>
            <person name="Park S."/>
            <person name="Kim T.-S."/>
            <person name="Joung Y."/>
            <person name="Han J.-H."/>
            <person name="Kim S.B."/>
        </authorList>
    </citation>
    <scope>NUCLEOTIDE SEQUENCE [LARGE SCALE GENOMIC DNA]</scope>
    <source>
        <strain evidence="2 3">R1-15</strain>
    </source>
</reference>
<dbReference type="InterPro" id="IPR036701">
    <property type="entry name" value="RraB-like_sf"/>
</dbReference>
<sequence length="392" mass="44647">MPLRLYTFFSFLLLTAFHVSAQPIFRLEVKHSQVGTKDTFDCRIYFEGPNRDIRIIPPSLSQFDVIAGPFMSESSSVTRIGDSVTKASQEYRFKLRARHEGDILLGPAIMKSSTGKVYRSDSVLLKVVAGKFLQKETNFLVYDEFVSDLPGFKDFQWSEFLEQFQKFAGDGAFVVSAGSVYHNYNAAAGEDSMKMVAVLNEIDSSLHNRAGVTGTGTLMFRHELRNYYSVKDTTGLRAIIEKVYAAHKYNIRMATFMEQSSGWNSFFEENKLSQMRQAWEEAELKAALLSHLKDDLNMRRPVYFKFYSRAITNLQHFSDYAMKNGYGIDSMTAIEPRGDSMNCMLIISKRSTAKAEALYQMIMALRNEFNDGNDRYHGFYAGMKISPAKKRG</sequence>
<proteinExistence type="predicted"/>
<feature type="signal peptide" evidence="1">
    <location>
        <begin position="1"/>
        <end position="21"/>
    </location>
</feature>
<dbReference type="SUPFAM" id="SSF89946">
    <property type="entry name" value="Hypothetical protein VC0424"/>
    <property type="match status" value="1"/>
</dbReference>
<accession>A0A2W2ABG0</accession>
<organism evidence="2 3">
    <name type="scientific">Taibaiella soli</name>
    <dbReference type="NCBI Taxonomy" id="1649169"/>
    <lineage>
        <taxon>Bacteria</taxon>
        <taxon>Pseudomonadati</taxon>
        <taxon>Bacteroidota</taxon>
        <taxon>Chitinophagia</taxon>
        <taxon>Chitinophagales</taxon>
        <taxon>Chitinophagaceae</taxon>
        <taxon>Taibaiella</taxon>
    </lineage>
</organism>
<evidence type="ECO:0000256" key="1">
    <source>
        <dbReference type="SAM" id="SignalP"/>
    </source>
</evidence>
<feature type="chain" id="PRO_5016151888" evidence="1">
    <location>
        <begin position="22"/>
        <end position="392"/>
    </location>
</feature>
<dbReference type="AlphaFoldDB" id="A0A2W2ABG0"/>
<dbReference type="OrthoDB" id="2079210at2"/>
<dbReference type="InterPro" id="IPR025738">
    <property type="entry name" value="BatD"/>
</dbReference>
<comment type="caution">
    <text evidence="2">The sequence shown here is derived from an EMBL/GenBank/DDBJ whole genome shotgun (WGS) entry which is preliminary data.</text>
</comment>
<keyword evidence="3" id="KW-1185">Reference proteome</keyword>